<dbReference type="AlphaFoldDB" id="A0A9X9WIV0"/>
<name>A0A9X9WIV0_9PROT</name>
<dbReference type="GO" id="GO:0020037">
    <property type="term" value="F:heme binding"/>
    <property type="evidence" value="ECO:0007669"/>
    <property type="project" value="InterPro"/>
</dbReference>
<dbReference type="Gene3D" id="1.10.760.10">
    <property type="entry name" value="Cytochrome c-like domain"/>
    <property type="match status" value="1"/>
</dbReference>
<dbReference type="EMBL" id="JAAEDK010000027">
    <property type="protein sequence ID" value="MBR0660260.1"/>
    <property type="molecule type" value="Genomic_DNA"/>
</dbReference>
<evidence type="ECO:0000313" key="3">
    <source>
        <dbReference type="Proteomes" id="UP000746741"/>
    </source>
</evidence>
<dbReference type="Proteomes" id="UP001138708">
    <property type="component" value="Unassembled WGS sequence"/>
</dbReference>
<dbReference type="EMBL" id="JAAVUP010000002">
    <property type="protein sequence ID" value="NKE16665.1"/>
    <property type="molecule type" value="Genomic_DNA"/>
</dbReference>
<evidence type="ECO:0000313" key="2">
    <source>
        <dbReference type="EMBL" id="NKE16665.1"/>
    </source>
</evidence>
<proteinExistence type="predicted"/>
<gene>
    <name evidence="2" type="ORF">GWK15_06900</name>
    <name evidence="1" type="ORF">GXW75_13455</name>
</gene>
<organism evidence="1 4">
    <name type="scientific">Neoroseomonas oryzicola</name>
    <dbReference type="NCBI Taxonomy" id="535904"/>
    <lineage>
        <taxon>Bacteria</taxon>
        <taxon>Pseudomonadati</taxon>
        <taxon>Pseudomonadota</taxon>
        <taxon>Alphaproteobacteria</taxon>
        <taxon>Acetobacterales</taxon>
        <taxon>Acetobacteraceae</taxon>
        <taxon>Neoroseomonas</taxon>
    </lineage>
</organism>
<keyword evidence="3" id="KW-1185">Reference proteome</keyword>
<comment type="caution">
    <text evidence="1">The sequence shown here is derived from an EMBL/GenBank/DDBJ whole genome shotgun (WGS) entry which is preliminary data.</text>
</comment>
<reference evidence="1" key="1">
    <citation type="submission" date="2020-01" db="EMBL/GenBank/DDBJ databases">
        <authorList>
            <person name="Rat A."/>
        </authorList>
    </citation>
    <scope>NUCLEOTIDE SEQUENCE</scope>
    <source>
        <strain evidence="1">LMG 31161</strain>
    </source>
</reference>
<reference evidence="1" key="3">
    <citation type="journal article" date="2021" name="Syst. Appl. Microbiol.">
        <title>Roseomonas hellenica sp. nov., isolated from roots of wild-growing Alkanna tinctoria.</title>
        <authorList>
            <person name="Rat A."/>
            <person name="Naranjo H.D."/>
            <person name="Lebbe L."/>
            <person name="Cnockaert M."/>
            <person name="Krigas N."/>
            <person name="Grigoriadou K."/>
            <person name="Maloupa E."/>
            <person name="Willems A."/>
        </authorList>
    </citation>
    <scope>NUCLEOTIDE SEQUENCE</scope>
    <source>
        <strain evidence="1">LMG 31161</strain>
    </source>
</reference>
<evidence type="ECO:0000313" key="1">
    <source>
        <dbReference type="EMBL" id="MBR0660260.1"/>
    </source>
</evidence>
<evidence type="ECO:0000313" key="4">
    <source>
        <dbReference type="Proteomes" id="UP001138708"/>
    </source>
</evidence>
<dbReference type="SUPFAM" id="SSF46626">
    <property type="entry name" value="Cytochrome c"/>
    <property type="match status" value="1"/>
</dbReference>
<dbReference type="Proteomes" id="UP000746741">
    <property type="component" value="Unassembled WGS sequence"/>
</dbReference>
<protein>
    <submittedName>
        <fullName evidence="1">Cytochrome c</fullName>
    </submittedName>
</protein>
<dbReference type="InterPro" id="IPR036909">
    <property type="entry name" value="Cyt_c-like_dom_sf"/>
</dbReference>
<dbReference type="GO" id="GO:0009055">
    <property type="term" value="F:electron transfer activity"/>
    <property type="evidence" value="ECO:0007669"/>
    <property type="project" value="InterPro"/>
</dbReference>
<sequence>MAEDVELRPGAGRELVEQNCNSCHTSAYVQMNSAFLNEAGWTAEVNKMVNVFHAPVPPEDIPRIIAYLTAQYGAR</sequence>
<accession>A0A9X9WIV0</accession>
<reference evidence="2 3" key="2">
    <citation type="submission" date="2020-02" db="EMBL/GenBank/DDBJ databases">
        <authorList>
            <person name="Sun Q."/>
            <person name="Inoue M."/>
        </authorList>
    </citation>
    <scope>NUCLEOTIDE SEQUENCE [LARGE SCALE GENOMIC DNA]</scope>
    <source>
        <strain evidence="2 3">KCTC 22478</strain>
    </source>
</reference>